<evidence type="ECO:0000313" key="1">
    <source>
        <dbReference type="EMBL" id="PRY70613.1"/>
    </source>
</evidence>
<accession>A0A2T0VKA5</accession>
<protein>
    <submittedName>
        <fullName evidence="1">Uncharacterized protein</fullName>
    </submittedName>
</protein>
<gene>
    <name evidence="1" type="ORF">B0I08_101750</name>
</gene>
<proteinExistence type="predicted"/>
<dbReference type="Proteomes" id="UP000237983">
    <property type="component" value="Unassembled WGS sequence"/>
</dbReference>
<evidence type="ECO:0000313" key="2">
    <source>
        <dbReference type="Proteomes" id="UP000237983"/>
    </source>
</evidence>
<dbReference type="RefSeq" id="WP_106209855.1">
    <property type="nucleotide sequence ID" value="NZ_PVTL01000001.1"/>
</dbReference>
<sequence length="128" mass="13744">MSSSHIPAEDVVLEFTYDDGDDATVTVSGHHKGVTALRALIEVGDESNLEKIQASIDAGEIQDETDIEIEFSSGDDTCTVTVAGFTNPQRGLQALEEAGSEETFLELLDAMAADGDDSIQELYDEDDE</sequence>
<dbReference type="AlphaFoldDB" id="A0A2T0VKA5"/>
<reference evidence="1 2" key="1">
    <citation type="submission" date="2018-03" db="EMBL/GenBank/DDBJ databases">
        <title>Genomic Encyclopedia of Type Strains, Phase III (KMG-III): the genomes of soil and plant-associated and newly described type strains.</title>
        <authorList>
            <person name="Whitman W."/>
        </authorList>
    </citation>
    <scope>NUCLEOTIDE SEQUENCE [LARGE SCALE GENOMIC DNA]</scope>
    <source>
        <strain evidence="1 2">CGMCC 1.12484</strain>
    </source>
</reference>
<comment type="caution">
    <text evidence="1">The sequence shown here is derived from an EMBL/GenBank/DDBJ whole genome shotgun (WGS) entry which is preliminary data.</text>
</comment>
<name>A0A2T0VKA5_9MICO</name>
<dbReference type="EMBL" id="PVTL01000001">
    <property type="protein sequence ID" value="PRY70613.1"/>
    <property type="molecule type" value="Genomic_DNA"/>
</dbReference>
<keyword evidence="2" id="KW-1185">Reference proteome</keyword>
<organism evidence="1 2">
    <name type="scientific">Glaciihabitans tibetensis</name>
    <dbReference type="NCBI Taxonomy" id="1266600"/>
    <lineage>
        <taxon>Bacteria</taxon>
        <taxon>Bacillati</taxon>
        <taxon>Actinomycetota</taxon>
        <taxon>Actinomycetes</taxon>
        <taxon>Micrococcales</taxon>
        <taxon>Microbacteriaceae</taxon>
        <taxon>Glaciihabitans</taxon>
    </lineage>
</organism>